<sequence length="158" mass="18660">MIWIDWIIITAIGISMLFGIMRGFIKECLSLIILITAFLITNKFYIYFSNYFNYFKSTVIRYILSIIILFIITIFVGNIIINIIHSIILRAKLTYTDRTLGLCFGIIRGIVIVTILLFIIFNYTSLSNNYIWKNSKLLPYFNYIILYISNYLKYKLLI</sequence>
<evidence type="ECO:0000256" key="2">
    <source>
        <dbReference type="ARBA" id="ARBA00022692"/>
    </source>
</evidence>
<feature type="transmembrane region" description="Helical" evidence="5">
    <location>
        <begin position="100"/>
        <end position="125"/>
    </location>
</feature>
<dbReference type="InterPro" id="IPR003825">
    <property type="entry name" value="Colicin-V_CvpA"/>
</dbReference>
<reference evidence="6" key="1">
    <citation type="journal article" date="2023" name="Front. Microbiol.">
        <title>Genome analysis of Candidatus Aschnera chinzeii, the bacterial endosymbiont of the blood-sucking bat fly Penicillidia jenynsii (Insecta: Diptera: Nycteribiidae).</title>
        <authorList>
            <person name="Koga R."/>
            <person name="Moriyama M."/>
            <person name="Nozaki T."/>
            <person name="Fukatsu T."/>
        </authorList>
    </citation>
    <scope>NUCLEOTIDE SEQUENCE</scope>
    <source>
        <strain evidence="6">Kw-01</strain>
    </source>
</reference>
<comment type="subcellular location">
    <subcellularLocation>
        <location evidence="1">Membrane</location>
        <topology evidence="1">Multi-pass membrane protein</topology>
    </subcellularLocation>
</comment>
<feature type="transmembrane region" description="Helical" evidence="5">
    <location>
        <begin position="6"/>
        <end position="24"/>
    </location>
</feature>
<organism evidence="6">
    <name type="scientific">Candidatus Aschnera chinzeii</name>
    <dbReference type="NCBI Taxonomy" id="1485666"/>
    <lineage>
        <taxon>Bacteria</taxon>
        <taxon>Pseudomonadati</taxon>
        <taxon>Pseudomonadota</taxon>
        <taxon>Gammaproteobacteria</taxon>
        <taxon>Enterobacterales</taxon>
        <taxon>Enterobacteriaceae</taxon>
        <taxon>Candidatus Aschnera</taxon>
    </lineage>
</organism>
<evidence type="ECO:0000256" key="5">
    <source>
        <dbReference type="SAM" id="Phobius"/>
    </source>
</evidence>
<accession>A0AAT9G4X4</accession>
<feature type="transmembrane region" description="Helical" evidence="5">
    <location>
        <begin position="31"/>
        <end position="48"/>
    </location>
</feature>
<feature type="transmembrane region" description="Helical" evidence="5">
    <location>
        <begin position="137"/>
        <end position="154"/>
    </location>
</feature>
<protein>
    <submittedName>
        <fullName evidence="6">Colicin V production protein</fullName>
    </submittedName>
</protein>
<keyword evidence="4 5" id="KW-0472">Membrane</keyword>
<reference evidence="6" key="2">
    <citation type="submission" date="2023-10" db="EMBL/GenBank/DDBJ databases">
        <authorList>
            <person name="Koga R."/>
            <person name="Fukatsu T."/>
        </authorList>
    </citation>
    <scope>NUCLEOTIDE SEQUENCE</scope>
    <source>
        <strain evidence="6">Kw-01</strain>
    </source>
</reference>
<name>A0AAT9G4X4_9ENTR</name>
<dbReference type="GO" id="GO:0016020">
    <property type="term" value="C:membrane"/>
    <property type="evidence" value="ECO:0007669"/>
    <property type="project" value="UniProtKB-SubCell"/>
</dbReference>
<evidence type="ECO:0000256" key="3">
    <source>
        <dbReference type="ARBA" id="ARBA00022989"/>
    </source>
</evidence>
<dbReference type="Pfam" id="PF02674">
    <property type="entry name" value="Colicin_V"/>
    <property type="match status" value="1"/>
</dbReference>
<evidence type="ECO:0000256" key="1">
    <source>
        <dbReference type="ARBA" id="ARBA00004141"/>
    </source>
</evidence>
<keyword evidence="3 5" id="KW-1133">Transmembrane helix</keyword>
<gene>
    <name evidence="6" type="primary">cvpA</name>
    <name evidence="6" type="ORF">ACHINZ_4570</name>
</gene>
<dbReference type="GO" id="GO:0009403">
    <property type="term" value="P:toxin biosynthetic process"/>
    <property type="evidence" value="ECO:0007669"/>
    <property type="project" value="InterPro"/>
</dbReference>
<dbReference type="InterPro" id="IPR052719">
    <property type="entry name" value="CvpA-like"/>
</dbReference>
<evidence type="ECO:0000313" key="6">
    <source>
        <dbReference type="EMBL" id="BET44785.1"/>
    </source>
</evidence>
<dbReference type="EMBL" id="AP028961">
    <property type="protein sequence ID" value="BET44785.1"/>
    <property type="molecule type" value="Genomic_DNA"/>
</dbReference>
<dbReference type="PANTHER" id="PTHR36926:SF1">
    <property type="entry name" value="COLICIN V PRODUCTION PROTEIN"/>
    <property type="match status" value="1"/>
</dbReference>
<dbReference type="PANTHER" id="PTHR36926">
    <property type="entry name" value="COLICIN V PRODUCTION PROTEIN"/>
    <property type="match status" value="1"/>
</dbReference>
<proteinExistence type="predicted"/>
<evidence type="ECO:0000256" key="4">
    <source>
        <dbReference type="ARBA" id="ARBA00023136"/>
    </source>
</evidence>
<keyword evidence="2 5" id="KW-0812">Transmembrane</keyword>
<dbReference type="AlphaFoldDB" id="A0AAT9G4X4"/>
<feature type="transmembrane region" description="Helical" evidence="5">
    <location>
        <begin position="60"/>
        <end position="88"/>
    </location>
</feature>